<dbReference type="EMBL" id="JAFBBU010000001">
    <property type="protein sequence ID" value="MBM7473163.1"/>
    <property type="molecule type" value="Genomic_DNA"/>
</dbReference>
<comment type="caution">
    <text evidence="1">The sequence shown here is derived from an EMBL/GenBank/DDBJ whole genome shotgun (WGS) entry which is preliminary data.</text>
</comment>
<proteinExistence type="predicted"/>
<evidence type="ECO:0000313" key="1">
    <source>
        <dbReference type="EMBL" id="MBM7473163.1"/>
    </source>
</evidence>
<keyword evidence="2" id="KW-1185">Reference proteome</keyword>
<sequence>MDRPKRPSALAGLIAAGKADPITDEERAIVAELRAFYEKKYGGSPHSRSDRQSIPKSA</sequence>
<reference evidence="1 2" key="1">
    <citation type="submission" date="2021-01" db="EMBL/GenBank/DDBJ databases">
        <title>Sequencing the genomes of 1000 actinobacteria strains.</title>
        <authorList>
            <person name="Klenk H.-P."/>
        </authorList>
    </citation>
    <scope>NUCLEOTIDE SEQUENCE [LARGE SCALE GENOMIC DNA]</scope>
    <source>
        <strain evidence="1 2">DSM 13057</strain>
    </source>
</reference>
<organism evidence="1 2">
    <name type="scientific">Subtercola frigoramans</name>
    <dbReference type="NCBI Taxonomy" id="120298"/>
    <lineage>
        <taxon>Bacteria</taxon>
        <taxon>Bacillati</taxon>
        <taxon>Actinomycetota</taxon>
        <taxon>Actinomycetes</taxon>
        <taxon>Micrococcales</taxon>
        <taxon>Microbacteriaceae</taxon>
        <taxon>Subtercola</taxon>
    </lineage>
</organism>
<protein>
    <submittedName>
        <fullName evidence="1">Uncharacterized protein</fullName>
    </submittedName>
</protein>
<gene>
    <name evidence="1" type="ORF">JOE66_002797</name>
</gene>
<dbReference type="RefSeq" id="WP_205110398.1">
    <property type="nucleotide sequence ID" value="NZ_BAAAHT010000014.1"/>
</dbReference>
<accession>A0ABS2L7T2</accession>
<dbReference type="Proteomes" id="UP000776164">
    <property type="component" value="Unassembled WGS sequence"/>
</dbReference>
<name>A0ABS2L7T2_9MICO</name>
<evidence type="ECO:0000313" key="2">
    <source>
        <dbReference type="Proteomes" id="UP000776164"/>
    </source>
</evidence>